<keyword evidence="2" id="KW-1185">Reference proteome</keyword>
<dbReference type="InterPro" id="IPR038070">
    <property type="entry name" value="Rv2632c-like_sf"/>
</dbReference>
<dbReference type="Pfam" id="PF08962">
    <property type="entry name" value="Rv2632c-like"/>
    <property type="match status" value="1"/>
</dbReference>
<gene>
    <name evidence="1" type="ORF">FB559_7869</name>
</gene>
<name>A0A543C0F9_9ACTN</name>
<dbReference type="SUPFAM" id="SSF143212">
    <property type="entry name" value="Rv2632c-like"/>
    <property type="match status" value="1"/>
</dbReference>
<dbReference type="OrthoDB" id="4828144at2"/>
<comment type="caution">
    <text evidence="1">The sequence shown here is derived from an EMBL/GenBank/DDBJ whole genome shotgun (WGS) entry which is preliminary data.</text>
</comment>
<dbReference type="Proteomes" id="UP000316096">
    <property type="component" value="Unassembled WGS sequence"/>
</dbReference>
<sequence length="90" mass="10014">MNTIDRWSIDIYLSETEGETHAEARLATRDDESLRGRGTARCNPADWDVPEIGAELAAARALSDLAHRLLETAASDIEAVTHERVRLVDR</sequence>
<protein>
    <submittedName>
        <fullName evidence="1">Uncharacterized protein DUF1876</fullName>
    </submittedName>
</protein>
<dbReference type="RefSeq" id="WP_141962574.1">
    <property type="nucleotide sequence ID" value="NZ_VFOZ01000002.1"/>
</dbReference>
<evidence type="ECO:0000313" key="1">
    <source>
        <dbReference type="EMBL" id="TQL90561.1"/>
    </source>
</evidence>
<accession>A0A543C0F9</accession>
<reference evidence="1 2" key="1">
    <citation type="submission" date="2019-06" db="EMBL/GenBank/DDBJ databases">
        <title>Sequencing the genomes of 1000 actinobacteria strains.</title>
        <authorList>
            <person name="Klenk H.-P."/>
        </authorList>
    </citation>
    <scope>NUCLEOTIDE SEQUENCE [LARGE SCALE GENOMIC DNA]</scope>
    <source>
        <strain evidence="1 2">DSM 102200</strain>
    </source>
</reference>
<organism evidence="1 2">
    <name type="scientific">Actinoallomurus bryophytorum</name>
    <dbReference type="NCBI Taxonomy" id="1490222"/>
    <lineage>
        <taxon>Bacteria</taxon>
        <taxon>Bacillati</taxon>
        <taxon>Actinomycetota</taxon>
        <taxon>Actinomycetes</taxon>
        <taxon>Streptosporangiales</taxon>
        <taxon>Thermomonosporaceae</taxon>
        <taxon>Actinoallomurus</taxon>
    </lineage>
</organism>
<dbReference type="InterPro" id="IPR015057">
    <property type="entry name" value="Rv2632c-like"/>
</dbReference>
<evidence type="ECO:0000313" key="2">
    <source>
        <dbReference type="Proteomes" id="UP000316096"/>
    </source>
</evidence>
<dbReference type="Gene3D" id="3.30.160.240">
    <property type="entry name" value="Rv1738"/>
    <property type="match status" value="1"/>
</dbReference>
<dbReference type="AlphaFoldDB" id="A0A543C0F9"/>
<proteinExistence type="predicted"/>
<dbReference type="EMBL" id="VFOZ01000002">
    <property type="protein sequence ID" value="TQL90561.1"/>
    <property type="molecule type" value="Genomic_DNA"/>
</dbReference>